<evidence type="ECO:0000313" key="3">
    <source>
        <dbReference type="Proteomes" id="UP000242180"/>
    </source>
</evidence>
<evidence type="ECO:0000313" key="2">
    <source>
        <dbReference type="EMBL" id="ORZ00665.1"/>
    </source>
</evidence>
<keyword evidence="3" id="KW-1185">Reference proteome</keyword>
<sequence>MPPLHTKTSQQARLDLWLASQADSVQCQVQAAHNRPIPNNDNDILVATRDKEGNAITCSDLNPNDSYTNDDSTADDATVRYSIHKSSDEDEQEDLLLSTEELSIPEKPLTVPAGTHKYQNENNDQDDDESQLLSSEDSQLCLAHIHERDQHGAAVDLPAPGIILGLPYSRPRITPIRTTPSETQNITKQGALALSRRPQLQHDSLDEPLFLDSDEHKKNVDPKELRQHLPQQLGRDESLLCLEDSGQSDIQCFSPTSLSSIASQPEQSSKQVRKGSEGRDQSQNRTCSEEEPYGPENKLTSLAYSLDDRSEAKIQHIAADYAAQSFFSDAAKQAARSSMVPTSDSEEEHETGDGPPARRRTIWDGFMSSWSDPSSQESCSSKLLPTIPSRHDQLHPEAPHRQTQKQQATLSFHPVVRAPTTQSAKAAPASLKRHASEDTRTKKPSKSKQRANRIRK</sequence>
<feature type="compositionally biased region" description="Basic residues" evidence="1">
    <location>
        <begin position="442"/>
        <end position="456"/>
    </location>
</feature>
<feature type="region of interest" description="Disordered" evidence="1">
    <location>
        <begin position="101"/>
        <end position="135"/>
    </location>
</feature>
<accession>A0A1X2HMP1</accession>
<feature type="compositionally biased region" description="Polar residues" evidence="1">
    <location>
        <begin position="257"/>
        <end position="270"/>
    </location>
</feature>
<proteinExistence type="predicted"/>
<gene>
    <name evidence="2" type="ORF">BCR43DRAFT_511638</name>
</gene>
<reference evidence="2 3" key="1">
    <citation type="submission" date="2016-07" db="EMBL/GenBank/DDBJ databases">
        <title>Pervasive Adenine N6-methylation of Active Genes in Fungi.</title>
        <authorList>
            <consortium name="DOE Joint Genome Institute"/>
            <person name="Mondo S.J."/>
            <person name="Dannebaum R.O."/>
            <person name="Kuo R.C."/>
            <person name="Labutti K."/>
            <person name="Haridas S."/>
            <person name="Kuo A."/>
            <person name="Salamov A."/>
            <person name="Ahrendt S.R."/>
            <person name="Lipzen A."/>
            <person name="Sullivan W."/>
            <person name="Andreopoulos W.B."/>
            <person name="Clum A."/>
            <person name="Lindquist E."/>
            <person name="Daum C."/>
            <person name="Ramamoorthy G.K."/>
            <person name="Gryganskyi A."/>
            <person name="Culley D."/>
            <person name="Magnuson J.K."/>
            <person name="James T.Y."/>
            <person name="O'Malley M.A."/>
            <person name="Stajich J.E."/>
            <person name="Spatafora J.W."/>
            <person name="Visel A."/>
            <person name="Grigoriev I.V."/>
        </authorList>
    </citation>
    <scope>NUCLEOTIDE SEQUENCE [LARGE SCALE GENOMIC DNA]</scope>
    <source>
        <strain evidence="2 3">NRRL 2496</strain>
    </source>
</reference>
<feature type="region of interest" description="Disordered" evidence="1">
    <location>
        <begin position="257"/>
        <end position="297"/>
    </location>
</feature>
<feature type="compositionally biased region" description="Polar residues" evidence="1">
    <location>
        <begin position="368"/>
        <end position="383"/>
    </location>
</feature>
<organism evidence="2 3">
    <name type="scientific">Syncephalastrum racemosum</name>
    <name type="common">Filamentous fungus</name>
    <dbReference type="NCBI Taxonomy" id="13706"/>
    <lineage>
        <taxon>Eukaryota</taxon>
        <taxon>Fungi</taxon>
        <taxon>Fungi incertae sedis</taxon>
        <taxon>Mucoromycota</taxon>
        <taxon>Mucoromycotina</taxon>
        <taxon>Mucoromycetes</taxon>
        <taxon>Mucorales</taxon>
        <taxon>Syncephalastraceae</taxon>
        <taxon>Syncephalastrum</taxon>
    </lineage>
</organism>
<feature type="compositionally biased region" description="Basic and acidic residues" evidence="1">
    <location>
        <begin position="389"/>
        <end position="400"/>
    </location>
</feature>
<dbReference type="InParanoid" id="A0A1X2HMP1"/>
<feature type="region of interest" description="Disordered" evidence="1">
    <location>
        <begin position="337"/>
        <end position="456"/>
    </location>
</feature>
<evidence type="ECO:0000256" key="1">
    <source>
        <dbReference type="SAM" id="MobiDB-lite"/>
    </source>
</evidence>
<dbReference type="Proteomes" id="UP000242180">
    <property type="component" value="Unassembled WGS sequence"/>
</dbReference>
<dbReference type="EMBL" id="MCGN01000002">
    <property type="protein sequence ID" value="ORZ00665.1"/>
    <property type="molecule type" value="Genomic_DNA"/>
</dbReference>
<dbReference type="AlphaFoldDB" id="A0A1X2HMP1"/>
<comment type="caution">
    <text evidence="2">The sequence shown here is derived from an EMBL/GenBank/DDBJ whole genome shotgun (WGS) entry which is preliminary data.</text>
</comment>
<name>A0A1X2HMP1_SYNRA</name>
<protein>
    <submittedName>
        <fullName evidence="2">Uncharacterized protein</fullName>
    </submittedName>
</protein>